<evidence type="ECO:0000313" key="5">
    <source>
        <dbReference type="Proteomes" id="UP000316217"/>
    </source>
</evidence>
<dbReference type="Pfam" id="PF01902">
    <property type="entry name" value="Diphthami_syn_2"/>
    <property type="match status" value="1"/>
</dbReference>
<dbReference type="AlphaFoldDB" id="A0A3R9PCT3"/>
<dbReference type="OrthoDB" id="372052at2157"/>
<accession>A0A3R9PCT3</accession>
<evidence type="ECO:0000313" key="4">
    <source>
        <dbReference type="Proteomes" id="UP000277582"/>
    </source>
</evidence>
<evidence type="ECO:0000313" key="3">
    <source>
        <dbReference type="EMBL" id="RZN62150.1"/>
    </source>
</evidence>
<dbReference type="RefSeq" id="WP_125672254.1">
    <property type="nucleotide sequence ID" value="NZ_RCOS01000137.1"/>
</dbReference>
<sequence>MIPAVASWSGGKDSCLAYYKAIQSGFNVKYLVNFVGKDGRTSGHGLRREVLALQAEALGVPIIQEVTTWETYEERFKDVMSRLKQKGINAAVFGDIWIPEHLEWVAKVCNEIGIAYVEPLWNHDTLELLKEFISLGFRAIVVSVRADLLSDDWLGREIDYKFIEDMIAINKTRNIDLCGERGEYHTLVIDGPIFRKRLRIVERNKIFGKDVNKWLFDIQRCELEDK</sequence>
<evidence type="ECO:0000259" key="1">
    <source>
        <dbReference type="Pfam" id="PF01902"/>
    </source>
</evidence>
<evidence type="ECO:0000313" key="2">
    <source>
        <dbReference type="EMBL" id="RSN72819.1"/>
    </source>
</evidence>
<dbReference type="InterPro" id="IPR014729">
    <property type="entry name" value="Rossmann-like_a/b/a_fold"/>
</dbReference>
<dbReference type="GO" id="GO:0017183">
    <property type="term" value="P:protein histidyl modification to diphthamide"/>
    <property type="evidence" value="ECO:0007669"/>
    <property type="project" value="TreeGrafter"/>
</dbReference>
<feature type="domain" description="Diphthamide synthase" evidence="1">
    <location>
        <begin position="5"/>
        <end position="221"/>
    </location>
</feature>
<dbReference type="GO" id="GO:0017178">
    <property type="term" value="F:diphthine-ammonia ligase activity"/>
    <property type="evidence" value="ECO:0007669"/>
    <property type="project" value="UniProtKB-EC"/>
</dbReference>
<dbReference type="Gene3D" id="3.90.1490.10">
    <property type="entry name" value="putative n-type atp pyrophosphatase, domain 2"/>
    <property type="match status" value="1"/>
</dbReference>
<keyword evidence="4" id="KW-1185">Reference proteome</keyword>
<dbReference type="Proteomes" id="UP000316217">
    <property type="component" value="Unassembled WGS sequence"/>
</dbReference>
<protein>
    <submittedName>
        <fullName evidence="2">Diphthine--ammonia ligase</fullName>
        <ecNumber evidence="2">6.3.1.14</ecNumber>
    </submittedName>
</protein>
<dbReference type="EMBL" id="RCOS01000137">
    <property type="protein sequence ID" value="RSN72819.1"/>
    <property type="molecule type" value="Genomic_DNA"/>
</dbReference>
<dbReference type="EC" id="6.3.1.14" evidence="2"/>
<dbReference type="InterPro" id="IPR030662">
    <property type="entry name" value="DPH6/MJ0570"/>
</dbReference>
<dbReference type="InterPro" id="IPR002761">
    <property type="entry name" value="Diphthami_syn_dom"/>
</dbReference>
<dbReference type="PIRSF" id="PIRSF039123">
    <property type="entry name" value="Diphthamide_synthase"/>
    <property type="match status" value="1"/>
</dbReference>
<name>A0A3R9PCT3_9CREN</name>
<reference evidence="3 5" key="2">
    <citation type="journal article" date="2019" name="Nat. Microbiol.">
        <title>Wide diversity of methane and short-chain alkane metabolisms in uncultured archaea.</title>
        <authorList>
            <person name="Borrel G."/>
            <person name="Adam P.S."/>
            <person name="McKay L.J."/>
            <person name="Chen L.X."/>
            <person name="Sierra-Garcia I.N."/>
            <person name="Sieber C.M."/>
            <person name="Letourneur Q."/>
            <person name="Ghozlane A."/>
            <person name="Andersen G.L."/>
            <person name="Li W.J."/>
            <person name="Hallam S.J."/>
            <person name="Muyzer G."/>
            <person name="de Oliveira V.M."/>
            <person name="Inskeep W.P."/>
            <person name="Banfield J.F."/>
            <person name="Gribaldo S."/>
        </authorList>
    </citation>
    <scope>NUCLEOTIDE SEQUENCE [LARGE SCALE GENOMIC DNA]</scope>
    <source>
        <strain evidence="3">NM4</strain>
    </source>
</reference>
<gene>
    <name evidence="2" type="ORF">D6D85_12290</name>
    <name evidence="3" type="ORF">EF810_03385</name>
</gene>
<dbReference type="EMBL" id="RXII01000053">
    <property type="protein sequence ID" value="RZN62150.1"/>
    <property type="molecule type" value="Genomic_DNA"/>
</dbReference>
<proteinExistence type="predicted"/>
<dbReference type="SUPFAM" id="SSF52402">
    <property type="entry name" value="Adenine nucleotide alpha hydrolases-like"/>
    <property type="match status" value="1"/>
</dbReference>
<reference evidence="2 4" key="1">
    <citation type="submission" date="2018-10" db="EMBL/GenBank/DDBJ databases">
        <title>Co-occurring genomic capacity for anaerobic methane metabolism and dissimilatory sulfite reduction discovered in the Korarchaeota.</title>
        <authorList>
            <person name="Mckay L.J."/>
            <person name="Dlakic M."/>
            <person name="Fields M.W."/>
            <person name="Delmont T.O."/>
            <person name="Eren A.M."/>
            <person name="Jay Z.J."/>
            <person name="Klingelsmith K.B."/>
            <person name="Rusch D.B."/>
            <person name="Inskeep W.P."/>
        </authorList>
    </citation>
    <scope>NUCLEOTIDE SEQUENCE [LARGE SCALE GENOMIC DNA]</scope>
    <source>
        <strain evidence="2 4">MDKW</strain>
    </source>
</reference>
<comment type="caution">
    <text evidence="2">The sequence shown here is derived from an EMBL/GenBank/DDBJ whole genome shotgun (WGS) entry which is preliminary data.</text>
</comment>
<dbReference type="PANTHER" id="PTHR12196:SF2">
    <property type="entry name" value="DIPHTHINE--AMMONIA LIGASE"/>
    <property type="match status" value="1"/>
</dbReference>
<dbReference type="PANTHER" id="PTHR12196">
    <property type="entry name" value="DOMAIN OF UNKNOWN FUNCTION 71 DUF71 -CONTAINING PROTEIN"/>
    <property type="match status" value="1"/>
</dbReference>
<dbReference type="Gene3D" id="3.40.50.620">
    <property type="entry name" value="HUPs"/>
    <property type="match status" value="1"/>
</dbReference>
<organism evidence="2 4">
    <name type="scientific">Candidatus Methanodesulfokora washburnensis</name>
    <dbReference type="NCBI Taxonomy" id="2478471"/>
    <lineage>
        <taxon>Archaea</taxon>
        <taxon>Thermoproteota</taxon>
        <taxon>Candidatus Korarchaeia</taxon>
        <taxon>Candidatus Korarchaeia incertae sedis</taxon>
        <taxon>Candidatus Methanodesulfokora</taxon>
    </lineage>
</organism>
<keyword evidence="2" id="KW-0436">Ligase</keyword>
<dbReference type="Proteomes" id="UP000277582">
    <property type="component" value="Unassembled WGS sequence"/>
</dbReference>
<dbReference type="NCBIfam" id="TIGR00290">
    <property type="entry name" value="MJ0570_dom"/>
    <property type="match status" value="1"/>
</dbReference>
<dbReference type="CDD" id="cd01994">
    <property type="entry name" value="AANH_PF0828-like"/>
    <property type="match status" value="1"/>
</dbReference>